<sequence length="264" mass="29686">MTTIPATWFHGDGRNGENPGNFIKQVEQGFTEKTTDAHKIEKVGQFFKSGSPAESWYDTDLITTATTTWKDFKVAYFKKWPKLKPVVKTRAEKIITLQAHRLTEAEVAKKVENDGVEEWAYVRWVNRAQILASAVPDTDGMLIEGVRKDLPRSVASLVTGSYATWTDFCDAIRQIRPDNLTRAQESDAHLAAVEKELRRPLPPRSSSPTTTIRRMMDRTSLSTPRSLFNAIPFAAQVPTQIGNTFQGRIPQPATQRGRPSNAER</sequence>
<evidence type="ECO:0008006" key="4">
    <source>
        <dbReference type="Google" id="ProtNLM"/>
    </source>
</evidence>
<reference evidence="2 3" key="1">
    <citation type="submission" date="2019-02" db="EMBL/GenBank/DDBJ databases">
        <title>Genome sequencing of the rare red list fungi Bondarzewia mesenterica.</title>
        <authorList>
            <person name="Buettner E."/>
            <person name="Kellner H."/>
        </authorList>
    </citation>
    <scope>NUCLEOTIDE SEQUENCE [LARGE SCALE GENOMIC DNA]</scope>
    <source>
        <strain evidence="2 3">DSM 108281</strain>
    </source>
</reference>
<comment type="caution">
    <text evidence="2">The sequence shown here is derived from an EMBL/GenBank/DDBJ whole genome shotgun (WGS) entry which is preliminary data.</text>
</comment>
<dbReference type="OrthoDB" id="3260975at2759"/>
<dbReference type="AlphaFoldDB" id="A0A4V3XD18"/>
<feature type="region of interest" description="Disordered" evidence="1">
    <location>
        <begin position="244"/>
        <end position="264"/>
    </location>
</feature>
<proteinExistence type="predicted"/>
<dbReference type="Proteomes" id="UP000310158">
    <property type="component" value="Unassembled WGS sequence"/>
</dbReference>
<evidence type="ECO:0000256" key="1">
    <source>
        <dbReference type="SAM" id="MobiDB-lite"/>
    </source>
</evidence>
<organism evidence="2 3">
    <name type="scientific">Bondarzewia mesenterica</name>
    <dbReference type="NCBI Taxonomy" id="1095465"/>
    <lineage>
        <taxon>Eukaryota</taxon>
        <taxon>Fungi</taxon>
        <taxon>Dikarya</taxon>
        <taxon>Basidiomycota</taxon>
        <taxon>Agaricomycotina</taxon>
        <taxon>Agaricomycetes</taxon>
        <taxon>Russulales</taxon>
        <taxon>Bondarzewiaceae</taxon>
        <taxon>Bondarzewia</taxon>
    </lineage>
</organism>
<evidence type="ECO:0000313" key="3">
    <source>
        <dbReference type="Proteomes" id="UP000310158"/>
    </source>
</evidence>
<evidence type="ECO:0000313" key="2">
    <source>
        <dbReference type="EMBL" id="THH08023.1"/>
    </source>
</evidence>
<protein>
    <recommendedName>
        <fullName evidence="4">Retrotransposon gag domain-containing protein</fullName>
    </recommendedName>
</protein>
<gene>
    <name evidence="2" type="ORF">EW146_g9127</name>
</gene>
<feature type="compositionally biased region" description="Polar residues" evidence="1">
    <location>
        <begin position="244"/>
        <end position="258"/>
    </location>
</feature>
<dbReference type="EMBL" id="SGPL01000730">
    <property type="protein sequence ID" value="THH08023.1"/>
    <property type="molecule type" value="Genomic_DNA"/>
</dbReference>
<name>A0A4V3XD18_9AGAM</name>
<keyword evidence="3" id="KW-1185">Reference proteome</keyword>
<accession>A0A4V3XD18</accession>